<comment type="caution">
    <text evidence="1">The sequence shown here is derived from an EMBL/GenBank/DDBJ whole genome shotgun (WGS) entry which is preliminary data.</text>
</comment>
<gene>
    <name evidence="1" type="ORF">ILYODFUR_025003</name>
</gene>
<sequence>MQALKMTQTNHKKKYFIKLAIKKEIVFLKLVVKKATFVCYYWHIKELFKQKLKICHSTSNSDVFSVNLNSNTALVVTNTKHANRPPGDFGPYGRQTVCSVTVAPVFHNDLSEKATGPVSPCCPCEKSVCLTRKKQKR</sequence>
<evidence type="ECO:0000313" key="2">
    <source>
        <dbReference type="Proteomes" id="UP001482620"/>
    </source>
</evidence>
<organism evidence="1 2">
    <name type="scientific">Ilyodon furcidens</name>
    <name type="common">goldbreast splitfin</name>
    <dbReference type="NCBI Taxonomy" id="33524"/>
    <lineage>
        <taxon>Eukaryota</taxon>
        <taxon>Metazoa</taxon>
        <taxon>Chordata</taxon>
        <taxon>Craniata</taxon>
        <taxon>Vertebrata</taxon>
        <taxon>Euteleostomi</taxon>
        <taxon>Actinopterygii</taxon>
        <taxon>Neopterygii</taxon>
        <taxon>Teleostei</taxon>
        <taxon>Neoteleostei</taxon>
        <taxon>Acanthomorphata</taxon>
        <taxon>Ovalentaria</taxon>
        <taxon>Atherinomorphae</taxon>
        <taxon>Cyprinodontiformes</taxon>
        <taxon>Goodeidae</taxon>
        <taxon>Ilyodon</taxon>
    </lineage>
</organism>
<protein>
    <submittedName>
        <fullName evidence="1">Uncharacterized protein</fullName>
    </submittedName>
</protein>
<proteinExistence type="predicted"/>
<evidence type="ECO:0000313" key="1">
    <source>
        <dbReference type="EMBL" id="MEQ2230029.1"/>
    </source>
</evidence>
<reference evidence="1 2" key="1">
    <citation type="submission" date="2021-06" db="EMBL/GenBank/DDBJ databases">
        <authorList>
            <person name="Palmer J.M."/>
        </authorList>
    </citation>
    <scope>NUCLEOTIDE SEQUENCE [LARGE SCALE GENOMIC DNA]</scope>
    <source>
        <strain evidence="2">if_2019</strain>
        <tissue evidence="1">Muscle</tissue>
    </source>
</reference>
<dbReference type="Proteomes" id="UP001482620">
    <property type="component" value="Unassembled WGS sequence"/>
</dbReference>
<dbReference type="EMBL" id="JAHRIQ010026185">
    <property type="protein sequence ID" value="MEQ2230029.1"/>
    <property type="molecule type" value="Genomic_DNA"/>
</dbReference>
<accession>A0ABV0TAX1</accession>
<name>A0ABV0TAX1_9TELE</name>
<keyword evidence="2" id="KW-1185">Reference proteome</keyword>